<dbReference type="EMBL" id="CP127173">
    <property type="protein sequence ID" value="WIV57988.1"/>
    <property type="molecule type" value="Genomic_DNA"/>
</dbReference>
<evidence type="ECO:0000313" key="2">
    <source>
        <dbReference type="EMBL" id="WIV57988.1"/>
    </source>
</evidence>
<sequence length="697" mass="77417">MNTDDEITIETVPHADPKTIEATVDLGDLSRDTLGLLPRAVYADAAAKGCLLAARHRSSGRVVGYVLFRLPRDEVVLTHVCVDEAFRRAGIAKLMVDEVSRRHDQRQGLRAKCRDDYDIAATWRALGFTKQARTVGRGKDAAAMTVWWRDHGHPKLFTLPLVEPAIVTAAIDTNILMDLRIRNGHGSAKRSLVLNAPDLQDRVELVVPFGLERDLERQPEQHRARLLSEAQQHYRRPGSPPGKAEQLHDRMLAAITEVLPKYPATPQDAGDLWQLAETAAADIQVFVTWDERLRNVIAPILLQLEDVPEVAQLRVLDPNRLYILLDELAHAAAYRPDSLEGTEFRSGRAGAGEETVLMAFLNGERGERRTDLRDRLGEFARTKKHHLIVRAPDGTPVACYATELDGGVLRVPLLRLADHATAGTVGRQLLWLLRKQARTSGAQVVGIGDPYLSMSFERIIGYESYQRVDQNWYSFVVDVLGTGVQVSAAASRAYGLVGLPPAPLIMPKADAATAAHYERAWWPAKLTDSELPHVTVAIKPTWSAELFGRPELLLSRRADIALGREQVYYRSGRGSALREPSRVVWYMSRSTTTGPGRFIGTSLLDGIDKGRPETLFATYSHYGVFRLSDIRAAATDGYAQALRLSDTELFASDVPRQVYDRLRKPLGGPQVPLSPTRISNQLFAELYAAGQRLEDEK</sequence>
<name>A0ABY8XQU6_9PSEU</name>
<dbReference type="RefSeq" id="WP_285455307.1">
    <property type="nucleotide sequence ID" value="NZ_CP127173.1"/>
</dbReference>
<organism evidence="2 3">
    <name type="scientific">Amycolatopsis nalaikhensis</name>
    <dbReference type="NCBI Taxonomy" id="715472"/>
    <lineage>
        <taxon>Bacteria</taxon>
        <taxon>Bacillati</taxon>
        <taxon>Actinomycetota</taxon>
        <taxon>Actinomycetes</taxon>
        <taxon>Pseudonocardiales</taxon>
        <taxon>Pseudonocardiaceae</taxon>
        <taxon>Amycolatopsis</taxon>
    </lineage>
</organism>
<dbReference type="CDD" id="cd04301">
    <property type="entry name" value="NAT_SF"/>
    <property type="match status" value="1"/>
</dbReference>
<keyword evidence="3" id="KW-1185">Reference proteome</keyword>
<dbReference type="Gene3D" id="3.40.630.30">
    <property type="match status" value="1"/>
</dbReference>
<dbReference type="InterPro" id="IPR016181">
    <property type="entry name" value="Acyl_CoA_acyltransferase"/>
</dbReference>
<dbReference type="SUPFAM" id="SSF55729">
    <property type="entry name" value="Acyl-CoA N-acyltransferases (Nat)"/>
    <property type="match status" value="1"/>
</dbReference>
<dbReference type="Proteomes" id="UP001227101">
    <property type="component" value="Chromosome"/>
</dbReference>
<dbReference type="PROSITE" id="PS51186">
    <property type="entry name" value="GNAT"/>
    <property type="match status" value="1"/>
</dbReference>
<evidence type="ECO:0000259" key="1">
    <source>
        <dbReference type="PROSITE" id="PS51186"/>
    </source>
</evidence>
<dbReference type="Pfam" id="PF00583">
    <property type="entry name" value="Acetyltransf_1"/>
    <property type="match status" value="1"/>
</dbReference>
<accession>A0ABY8XQU6</accession>
<protein>
    <submittedName>
        <fullName evidence="2">GNAT family N-acetyltransferase</fullName>
    </submittedName>
</protein>
<dbReference type="InterPro" id="IPR000182">
    <property type="entry name" value="GNAT_dom"/>
</dbReference>
<gene>
    <name evidence="2" type="ORF">QP939_04745</name>
</gene>
<evidence type="ECO:0000313" key="3">
    <source>
        <dbReference type="Proteomes" id="UP001227101"/>
    </source>
</evidence>
<feature type="domain" description="N-acetyltransferase" evidence="1">
    <location>
        <begin position="7"/>
        <end position="149"/>
    </location>
</feature>
<proteinExistence type="predicted"/>
<reference evidence="2 3" key="1">
    <citation type="submission" date="2023-06" db="EMBL/GenBank/DDBJ databases">
        <authorList>
            <person name="Oyuntsetseg B."/>
            <person name="Kim S.B."/>
        </authorList>
    </citation>
    <scope>NUCLEOTIDE SEQUENCE [LARGE SCALE GENOMIC DNA]</scope>
    <source>
        <strain evidence="2 3">2-2</strain>
    </source>
</reference>